<dbReference type="STRING" id="118062.MCBB_1597"/>
<dbReference type="Gene3D" id="3.40.50.10860">
    <property type="entry name" value="Leucine Dehydrogenase, chain A, domain 1"/>
    <property type="match status" value="1"/>
</dbReference>
<evidence type="ECO:0000313" key="10">
    <source>
        <dbReference type="EMBL" id="SCG86152.1"/>
    </source>
</evidence>
<dbReference type="GO" id="GO:0009423">
    <property type="term" value="P:chorismate biosynthetic process"/>
    <property type="evidence" value="ECO:0007669"/>
    <property type="project" value="UniProtKB-UniRule"/>
</dbReference>
<reference evidence="10 11" key="1">
    <citation type="submission" date="2016-08" db="EMBL/GenBank/DDBJ databases">
        <authorList>
            <person name="Seilhamer J.J."/>
        </authorList>
    </citation>
    <scope>NUCLEOTIDE SEQUENCE [LARGE SCALE GENOMIC DNA]</scope>
    <source>
        <strain evidence="10">Buetzberg</strain>
    </source>
</reference>
<feature type="domain" description="Quinate/shikimate 5-dehydrogenase/glutamyl-tRNA reductase" evidence="7">
    <location>
        <begin position="116"/>
        <end position="196"/>
    </location>
</feature>
<dbReference type="HAMAP" id="MF_00222">
    <property type="entry name" value="Shikimate_DH_AroE"/>
    <property type="match status" value="1"/>
</dbReference>
<dbReference type="CDD" id="cd01065">
    <property type="entry name" value="NAD_bind_Shikimate_DH"/>
    <property type="match status" value="1"/>
</dbReference>
<sequence length="286" mass="30603">MITGRTNVFGIMGDPVEHSLSPPMHNAAFKKLGMDSVYVPFHVKKGEIGAAIQGALVMGVKGLNVTIPHKTSVMEHLDEIDHAAELIGAVNTVKFNNGARGYNTDGLGAVRAIEEVTPVKNKKVVILGAGGAARAVSFQILLEGAGEVVIANRTVEKAKSLRNDLVSNLDASVKASDLDLEVIGEIQDADILINTTPIGMYPNIDDEPIINADVMHEDLVVNDIVYNPFETGLLKEAKKAGAKVVPGTRMLIYQGVEAFKIWTGVEAPVDIFEKALMKELGLGEEL</sequence>
<feature type="domain" description="SDH C-terminal" evidence="9">
    <location>
        <begin position="247"/>
        <end position="277"/>
    </location>
</feature>
<evidence type="ECO:0000256" key="2">
    <source>
        <dbReference type="ARBA" id="ARBA00022605"/>
    </source>
</evidence>
<dbReference type="Proteomes" id="UP000094707">
    <property type="component" value="Chromosome I"/>
</dbReference>
<comment type="subunit">
    <text evidence="6">Homodimer.</text>
</comment>
<dbReference type="InterPro" id="IPR013708">
    <property type="entry name" value="Shikimate_DH-bd_N"/>
</dbReference>
<accession>A0A1D3L3C1</accession>
<keyword evidence="11" id="KW-1185">Reference proteome</keyword>
<dbReference type="EMBL" id="LT607756">
    <property type="protein sequence ID" value="SCG86152.1"/>
    <property type="molecule type" value="Genomic_DNA"/>
</dbReference>
<evidence type="ECO:0000256" key="3">
    <source>
        <dbReference type="ARBA" id="ARBA00022857"/>
    </source>
</evidence>
<proteinExistence type="inferred from homology"/>
<dbReference type="RefSeq" id="WP_071907239.1">
    <property type="nucleotide sequence ID" value="NZ_LT607756.1"/>
</dbReference>
<comment type="caution">
    <text evidence="6">Lacks conserved residue(s) required for the propagation of feature annotation.</text>
</comment>
<dbReference type="Pfam" id="PF01488">
    <property type="entry name" value="Shikimate_DH"/>
    <property type="match status" value="1"/>
</dbReference>
<dbReference type="InterPro" id="IPR046346">
    <property type="entry name" value="Aminoacid_DH-like_N_sf"/>
</dbReference>
<dbReference type="InterPro" id="IPR006151">
    <property type="entry name" value="Shikm_DH/Glu-tRNA_Rdtase"/>
</dbReference>
<dbReference type="UniPathway" id="UPA00053">
    <property type="reaction ID" value="UER00087"/>
</dbReference>
<evidence type="ECO:0000259" key="8">
    <source>
        <dbReference type="Pfam" id="PF08501"/>
    </source>
</evidence>
<dbReference type="OrthoDB" id="8744at2157"/>
<dbReference type="KEGG" id="mcub:MCBB_1597"/>
<feature type="active site" description="Proton acceptor" evidence="6">
    <location>
        <position position="70"/>
    </location>
</feature>
<evidence type="ECO:0000259" key="9">
    <source>
        <dbReference type="Pfam" id="PF18317"/>
    </source>
</evidence>
<evidence type="ECO:0000256" key="1">
    <source>
        <dbReference type="ARBA" id="ARBA00012962"/>
    </source>
</evidence>
<feature type="binding site" evidence="6">
    <location>
        <position position="224"/>
    </location>
    <ligand>
        <name>NADP(+)</name>
        <dbReference type="ChEBI" id="CHEBI:58349"/>
    </ligand>
</feature>
<dbReference type="SUPFAM" id="SSF51735">
    <property type="entry name" value="NAD(P)-binding Rossmann-fold domains"/>
    <property type="match status" value="1"/>
</dbReference>
<dbReference type="Gene3D" id="3.40.50.720">
    <property type="entry name" value="NAD(P)-binding Rossmann-like Domain"/>
    <property type="match status" value="1"/>
</dbReference>
<dbReference type="PANTHER" id="PTHR21089:SF1">
    <property type="entry name" value="BIFUNCTIONAL 3-DEHYDROQUINATE DEHYDRATASE_SHIKIMATE DEHYDROGENASE, CHLOROPLASTIC"/>
    <property type="match status" value="1"/>
</dbReference>
<dbReference type="EC" id="1.1.1.25" evidence="1 6"/>
<feature type="binding site" evidence="6">
    <location>
        <begin position="19"/>
        <end position="21"/>
    </location>
    <ligand>
        <name>shikimate</name>
        <dbReference type="ChEBI" id="CHEBI:36208"/>
    </ligand>
</feature>
<feature type="binding site" evidence="6">
    <location>
        <position position="226"/>
    </location>
    <ligand>
        <name>shikimate</name>
        <dbReference type="ChEBI" id="CHEBI:36208"/>
    </ligand>
</feature>
<dbReference type="AlphaFoldDB" id="A0A1D3L3C1"/>
<dbReference type="GO" id="GO:0019632">
    <property type="term" value="P:shikimate metabolic process"/>
    <property type="evidence" value="ECO:0007669"/>
    <property type="project" value="InterPro"/>
</dbReference>
<keyword evidence="4 6" id="KW-0560">Oxidoreductase</keyword>
<dbReference type="PATRIC" id="fig|129848.4.peg.1631"/>
<dbReference type="FunFam" id="3.40.50.720:FF:000086">
    <property type="entry name" value="Quinate/shikimate dehydrogenase"/>
    <property type="match status" value="1"/>
</dbReference>
<keyword evidence="2 6" id="KW-0028">Amino-acid biosynthesis</keyword>
<evidence type="ECO:0000256" key="5">
    <source>
        <dbReference type="ARBA" id="ARBA00023141"/>
    </source>
</evidence>
<evidence type="ECO:0000256" key="6">
    <source>
        <dbReference type="HAMAP-Rule" id="MF_00222"/>
    </source>
</evidence>
<protein>
    <recommendedName>
        <fullName evidence="1 6">Shikimate dehydrogenase (NADP(+))</fullName>
        <shortName evidence="6">SDH</shortName>
        <ecNumber evidence="1 6">1.1.1.25</ecNumber>
    </recommendedName>
</protein>
<dbReference type="GO" id="GO:0050661">
    <property type="term" value="F:NADP binding"/>
    <property type="evidence" value="ECO:0007669"/>
    <property type="project" value="InterPro"/>
</dbReference>
<dbReference type="GO" id="GO:0004764">
    <property type="term" value="F:shikimate 3-dehydrogenase (NADP+) activity"/>
    <property type="evidence" value="ECO:0007669"/>
    <property type="project" value="UniProtKB-UniRule"/>
</dbReference>
<organism evidence="10 11">
    <name type="scientific">Methanobacterium congolense</name>
    <dbReference type="NCBI Taxonomy" id="118062"/>
    <lineage>
        <taxon>Archaea</taxon>
        <taxon>Methanobacteriati</taxon>
        <taxon>Methanobacteriota</taxon>
        <taxon>Methanomada group</taxon>
        <taxon>Methanobacteria</taxon>
        <taxon>Methanobacteriales</taxon>
        <taxon>Methanobacteriaceae</taxon>
        <taxon>Methanobacterium</taxon>
    </lineage>
</organism>
<comment type="catalytic activity">
    <reaction evidence="6">
        <text>shikimate + NADP(+) = 3-dehydroshikimate + NADPH + H(+)</text>
        <dbReference type="Rhea" id="RHEA:17737"/>
        <dbReference type="ChEBI" id="CHEBI:15378"/>
        <dbReference type="ChEBI" id="CHEBI:16630"/>
        <dbReference type="ChEBI" id="CHEBI:36208"/>
        <dbReference type="ChEBI" id="CHEBI:57783"/>
        <dbReference type="ChEBI" id="CHEBI:58349"/>
        <dbReference type="EC" id="1.1.1.25"/>
    </reaction>
</comment>
<dbReference type="Pfam" id="PF08501">
    <property type="entry name" value="Shikimate_dh_N"/>
    <property type="match status" value="1"/>
</dbReference>
<feature type="binding site" evidence="6">
    <location>
        <begin position="152"/>
        <end position="157"/>
    </location>
    <ligand>
        <name>NADP(+)</name>
        <dbReference type="ChEBI" id="CHEBI:58349"/>
    </ligand>
</feature>
<comment type="function">
    <text evidence="6">Involved in the biosynthesis of the chorismate, which leads to the biosynthesis of aromatic amino acids. Catalyzes the reversible NADPH linked reduction of 3-dehydroshikimate (DHSA) to yield shikimate (SA).</text>
</comment>
<dbReference type="NCBIfam" id="TIGR00507">
    <property type="entry name" value="aroE"/>
    <property type="match status" value="1"/>
</dbReference>
<keyword evidence="3 6" id="KW-0521">NADP</keyword>
<dbReference type="SUPFAM" id="SSF53223">
    <property type="entry name" value="Aminoacid dehydrogenase-like, N-terminal domain"/>
    <property type="match status" value="1"/>
</dbReference>
<dbReference type="NCBIfam" id="NF001319">
    <property type="entry name" value="PRK00258.3-3"/>
    <property type="match status" value="1"/>
</dbReference>
<keyword evidence="5 6" id="KW-0057">Aromatic amino acid biosynthesis</keyword>
<feature type="binding site" evidence="6">
    <location>
        <position position="91"/>
    </location>
    <ligand>
        <name>shikimate</name>
        <dbReference type="ChEBI" id="CHEBI:36208"/>
    </ligand>
</feature>
<feature type="domain" description="Shikimate dehydrogenase substrate binding N-terminal" evidence="8">
    <location>
        <begin position="11"/>
        <end position="93"/>
    </location>
</feature>
<evidence type="ECO:0000313" key="11">
    <source>
        <dbReference type="Proteomes" id="UP000094707"/>
    </source>
</evidence>
<dbReference type="PANTHER" id="PTHR21089">
    <property type="entry name" value="SHIKIMATE DEHYDROGENASE"/>
    <property type="match status" value="1"/>
</dbReference>
<dbReference type="NCBIfam" id="NF001314">
    <property type="entry name" value="PRK00258.2-2"/>
    <property type="match status" value="1"/>
</dbReference>
<dbReference type="Pfam" id="PF18317">
    <property type="entry name" value="SDH_C"/>
    <property type="match status" value="1"/>
</dbReference>
<feature type="binding site" evidence="6">
    <location>
        <position position="66"/>
    </location>
    <ligand>
        <name>shikimate</name>
        <dbReference type="ChEBI" id="CHEBI:36208"/>
    </ligand>
</feature>
<comment type="pathway">
    <text evidence="6">Metabolic intermediate biosynthesis; chorismate biosynthesis; chorismate from D-erythrose 4-phosphate and phosphoenolpyruvate: step 4/7.</text>
</comment>
<dbReference type="InterPro" id="IPR041121">
    <property type="entry name" value="SDH_C"/>
</dbReference>
<feature type="binding site" evidence="6">
    <location>
        <position position="247"/>
    </location>
    <ligand>
        <name>NADP(+)</name>
        <dbReference type="ChEBI" id="CHEBI:58349"/>
    </ligand>
</feature>
<gene>
    <name evidence="6 10" type="primary">aroE</name>
    <name evidence="10" type="ORF">MCBB_1597</name>
</gene>
<feature type="binding site" evidence="6">
    <location>
        <position position="105"/>
    </location>
    <ligand>
        <name>shikimate</name>
        <dbReference type="ChEBI" id="CHEBI:36208"/>
    </ligand>
</feature>
<feature type="binding site" evidence="6">
    <location>
        <position position="254"/>
    </location>
    <ligand>
        <name>shikimate</name>
        <dbReference type="ChEBI" id="CHEBI:36208"/>
    </ligand>
</feature>
<comment type="similarity">
    <text evidence="6">Belongs to the shikimate dehydrogenase family.</text>
</comment>
<dbReference type="InterPro" id="IPR022893">
    <property type="entry name" value="Shikimate_DH_fam"/>
</dbReference>
<dbReference type="InterPro" id="IPR011342">
    <property type="entry name" value="Shikimate_DH"/>
</dbReference>
<name>A0A1D3L3C1_9EURY</name>
<dbReference type="GeneID" id="30412435"/>
<dbReference type="GO" id="GO:0009073">
    <property type="term" value="P:aromatic amino acid family biosynthetic process"/>
    <property type="evidence" value="ECO:0007669"/>
    <property type="project" value="UniProtKB-KW"/>
</dbReference>
<evidence type="ECO:0000259" key="7">
    <source>
        <dbReference type="Pfam" id="PF01488"/>
    </source>
</evidence>
<dbReference type="GO" id="GO:0008652">
    <property type="term" value="P:amino acid biosynthetic process"/>
    <property type="evidence" value="ECO:0007669"/>
    <property type="project" value="UniProtKB-KW"/>
</dbReference>
<feature type="binding site" evidence="6">
    <location>
        <begin position="128"/>
        <end position="132"/>
    </location>
    <ligand>
        <name>NADP(+)</name>
        <dbReference type="ChEBI" id="CHEBI:58349"/>
    </ligand>
</feature>
<evidence type="ECO:0000256" key="4">
    <source>
        <dbReference type="ARBA" id="ARBA00023002"/>
    </source>
</evidence>
<dbReference type="InterPro" id="IPR036291">
    <property type="entry name" value="NAD(P)-bd_dom_sf"/>
</dbReference>